<sequence length="190" mass="19669">MTTTPYDDDDELLALGVVLEEERGSLPFALLHGEALVTCAAWALGDSGVTPVDLGTEWAGLVDGGEPFVVHDSLCPMTPATFIAACLMRSVATGAVVVAVRPVTDTVKAVADGFVGETVDREGLWSVCSPIVLPAAVVAALDGLPSLDFVELARALAARFPVEYVEAPPEGRRVADLADVELLAALTAPA</sequence>
<dbReference type="EMBL" id="FNIC01000003">
    <property type="protein sequence ID" value="SDN44981.1"/>
    <property type="molecule type" value="Genomic_DNA"/>
</dbReference>
<name>A0A1H0BH72_9ACTN</name>
<dbReference type="InterPro" id="IPR029044">
    <property type="entry name" value="Nucleotide-diphossugar_trans"/>
</dbReference>
<dbReference type="SUPFAM" id="SSF53448">
    <property type="entry name" value="Nucleotide-diphospho-sugar transferases"/>
    <property type="match status" value="1"/>
</dbReference>
<keyword evidence="1 3" id="KW-0808">Transferase</keyword>
<accession>A0A1H0BH72</accession>
<dbReference type="OrthoDB" id="5186007at2"/>
<dbReference type="Pfam" id="PF01128">
    <property type="entry name" value="IspD"/>
    <property type="match status" value="1"/>
</dbReference>
<evidence type="ECO:0000256" key="1">
    <source>
        <dbReference type="ARBA" id="ARBA00022679"/>
    </source>
</evidence>
<dbReference type="Gene3D" id="3.90.550.10">
    <property type="entry name" value="Spore Coat Polysaccharide Biosynthesis Protein SpsA, Chain A"/>
    <property type="match status" value="1"/>
</dbReference>
<dbReference type="InterPro" id="IPR034683">
    <property type="entry name" value="IspD/TarI"/>
</dbReference>
<proteinExistence type="predicted"/>
<protein>
    <submittedName>
        <fullName evidence="3">2-C-methyl-D-erythritol 4-phosphate cytidylyltransferase</fullName>
    </submittedName>
</protein>
<evidence type="ECO:0000256" key="2">
    <source>
        <dbReference type="ARBA" id="ARBA00022695"/>
    </source>
</evidence>
<dbReference type="AlphaFoldDB" id="A0A1H0BH72"/>
<dbReference type="GO" id="GO:0070567">
    <property type="term" value="F:cytidylyltransferase activity"/>
    <property type="evidence" value="ECO:0007669"/>
    <property type="project" value="InterPro"/>
</dbReference>
<evidence type="ECO:0000313" key="4">
    <source>
        <dbReference type="Proteomes" id="UP000199004"/>
    </source>
</evidence>
<keyword evidence="2 3" id="KW-0548">Nucleotidyltransferase</keyword>
<reference evidence="3 4" key="1">
    <citation type="submission" date="2016-10" db="EMBL/GenBank/DDBJ databases">
        <authorList>
            <person name="de Groot N.N."/>
        </authorList>
    </citation>
    <scope>NUCLEOTIDE SEQUENCE [LARGE SCALE GENOMIC DNA]</scope>
    <source>
        <strain evidence="3 4">CGMCC 1.11147</strain>
    </source>
</reference>
<evidence type="ECO:0000313" key="3">
    <source>
        <dbReference type="EMBL" id="SDN44981.1"/>
    </source>
</evidence>
<keyword evidence="4" id="KW-1185">Reference proteome</keyword>
<dbReference type="Proteomes" id="UP000199004">
    <property type="component" value="Unassembled WGS sequence"/>
</dbReference>
<gene>
    <name evidence="3" type="ORF">SAMN05192576_2138</name>
</gene>
<dbReference type="RefSeq" id="WP_091024580.1">
    <property type="nucleotide sequence ID" value="NZ_BKAE01000023.1"/>
</dbReference>
<organism evidence="3 4">
    <name type="scientific">Nocardioides szechwanensis</name>
    <dbReference type="NCBI Taxonomy" id="1005944"/>
    <lineage>
        <taxon>Bacteria</taxon>
        <taxon>Bacillati</taxon>
        <taxon>Actinomycetota</taxon>
        <taxon>Actinomycetes</taxon>
        <taxon>Propionibacteriales</taxon>
        <taxon>Nocardioidaceae</taxon>
        <taxon>Nocardioides</taxon>
    </lineage>
</organism>
<dbReference type="STRING" id="1005944.SAMN05192576_2138"/>